<dbReference type="EMBL" id="CZBL01000007">
    <property type="protein sequence ID" value="CUQ15631.1"/>
    <property type="molecule type" value="Genomic_DNA"/>
</dbReference>
<evidence type="ECO:0000313" key="2">
    <source>
        <dbReference type="Proteomes" id="UP000095725"/>
    </source>
</evidence>
<organism evidence="1 2">
    <name type="scientific">Bacteroides caccae</name>
    <dbReference type="NCBI Taxonomy" id="47678"/>
    <lineage>
        <taxon>Bacteria</taxon>
        <taxon>Pseudomonadati</taxon>
        <taxon>Bacteroidota</taxon>
        <taxon>Bacteroidia</taxon>
        <taxon>Bacteroidales</taxon>
        <taxon>Bacteroidaceae</taxon>
        <taxon>Bacteroides</taxon>
    </lineage>
</organism>
<protein>
    <submittedName>
        <fullName evidence="1">Uncharacterized protein</fullName>
    </submittedName>
</protein>
<sequence length="98" mass="11281">MVDICPFKAQERMNNVCKNNYFSPRTKQSYTKLSKLEDTNKKGCPRFPEQPLLFSFYTSVLIFNSTYTYAVPIRFGKHVTYALTFGSDTGSVNLVFID</sequence>
<reference evidence="1 2" key="1">
    <citation type="submission" date="2015-09" db="EMBL/GenBank/DDBJ databases">
        <authorList>
            <consortium name="Pathogen Informatics"/>
        </authorList>
    </citation>
    <scope>NUCLEOTIDE SEQUENCE [LARGE SCALE GENOMIC DNA]</scope>
    <source>
        <strain evidence="1 2">2789STDY5834946</strain>
    </source>
</reference>
<evidence type="ECO:0000313" key="1">
    <source>
        <dbReference type="EMBL" id="CUQ15631.1"/>
    </source>
</evidence>
<dbReference type="Proteomes" id="UP000095725">
    <property type="component" value="Unassembled WGS sequence"/>
</dbReference>
<gene>
    <name evidence="1" type="ORF">ERS852558_02001</name>
</gene>
<name>A0A174U4M6_9BACE</name>
<proteinExistence type="predicted"/>
<dbReference type="AlphaFoldDB" id="A0A174U4M6"/>
<accession>A0A174U4M6</accession>